<accession>A0A0B6YMX8</accession>
<name>A0A0B6YMX8_9EUPU</name>
<dbReference type="EMBL" id="HACG01010637">
    <property type="protein sequence ID" value="CEK57502.1"/>
    <property type="molecule type" value="Transcribed_RNA"/>
</dbReference>
<protein>
    <submittedName>
        <fullName evidence="1">Uncharacterized protein</fullName>
    </submittedName>
</protein>
<evidence type="ECO:0000313" key="1">
    <source>
        <dbReference type="EMBL" id="CEK57502.1"/>
    </source>
</evidence>
<organism evidence="1">
    <name type="scientific">Arion vulgaris</name>
    <dbReference type="NCBI Taxonomy" id="1028688"/>
    <lineage>
        <taxon>Eukaryota</taxon>
        <taxon>Metazoa</taxon>
        <taxon>Spiralia</taxon>
        <taxon>Lophotrochozoa</taxon>
        <taxon>Mollusca</taxon>
        <taxon>Gastropoda</taxon>
        <taxon>Heterobranchia</taxon>
        <taxon>Euthyneura</taxon>
        <taxon>Panpulmonata</taxon>
        <taxon>Eupulmonata</taxon>
        <taxon>Stylommatophora</taxon>
        <taxon>Helicina</taxon>
        <taxon>Arionoidea</taxon>
        <taxon>Arionidae</taxon>
        <taxon>Arion</taxon>
    </lineage>
</organism>
<sequence>IHFSILFVCSHFHVNVENHEQIRSILQSIINNTDMFNIDLIYIQVSSNLFFLTSSESMSQISDNHARVVPVPAREAKIST</sequence>
<reference evidence="1" key="1">
    <citation type="submission" date="2014-12" db="EMBL/GenBank/DDBJ databases">
        <title>Insight into the proteome of Arion vulgaris.</title>
        <authorList>
            <person name="Aradska J."/>
            <person name="Bulat T."/>
            <person name="Smidak R."/>
            <person name="Sarate P."/>
            <person name="Gangsoo J."/>
            <person name="Sialana F."/>
            <person name="Bilban M."/>
            <person name="Lubec G."/>
        </authorList>
    </citation>
    <scope>NUCLEOTIDE SEQUENCE</scope>
    <source>
        <tissue evidence="1">Skin</tissue>
    </source>
</reference>
<proteinExistence type="predicted"/>
<dbReference type="AlphaFoldDB" id="A0A0B6YMX8"/>
<feature type="non-terminal residue" evidence="1">
    <location>
        <position position="1"/>
    </location>
</feature>
<gene>
    <name evidence="1" type="primary">ORF30323</name>
</gene>
<feature type="non-terminal residue" evidence="1">
    <location>
        <position position="80"/>
    </location>
</feature>